<gene>
    <name evidence="3" type="ORF">LIER_11804</name>
</gene>
<evidence type="ECO:0000313" key="3">
    <source>
        <dbReference type="EMBL" id="GAA0153604.1"/>
    </source>
</evidence>
<evidence type="ECO:0000256" key="2">
    <source>
        <dbReference type="SAM" id="SignalP"/>
    </source>
</evidence>
<dbReference type="EMBL" id="BAABME010002214">
    <property type="protein sequence ID" value="GAA0153604.1"/>
    <property type="molecule type" value="Genomic_DNA"/>
</dbReference>
<protein>
    <submittedName>
        <fullName evidence="3">DNA-binding transcription factor</fullName>
    </submittedName>
</protein>
<dbReference type="Proteomes" id="UP001454036">
    <property type="component" value="Unassembled WGS sequence"/>
</dbReference>
<comment type="caution">
    <text evidence="3">The sequence shown here is derived from an EMBL/GenBank/DDBJ whole genome shotgun (WGS) entry which is preliminary data.</text>
</comment>
<dbReference type="GO" id="GO:0003677">
    <property type="term" value="F:DNA binding"/>
    <property type="evidence" value="ECO:0007669"/>
    <property type="project" value="UniProtKB-KW"/>
</dbReference>
<keyword evidence="3" id="KW-0238">DNA-binding</keyword>
<proteinExistence type="predicted"/>
<keyword evidence="2" id="KW-0732">Signal</keyword>
<accession>A0AAV3PPC2</accession>
<dbReference type="PANTHER" id="PTHR31065:SF35">
    <property type="entry name" value="PLATZ TRANSCRIPTION FACTOR FAMILY PROTEIN"/>
    <property type="match status" value="1"/>
</dbReference>
<feature type="compositionally biased region" description="Basic residues" evidence="1">
    <location>
        <begin position="247"/>
        <end position="260"/>
    </location>
</feature>
<dbReference type="Pfam" id="PF04640">
    <property type="entry name" value="PLATZ"/>
    <property type="match status" value="1"/>
</dbReference>
<dbReference type="CDD" id="cd19756">
    <property type="entry name" value="Bbox2"/>
    <property type="match status" value="1"/>
</dbReference>
<organism evidence="3 4">
    <name type="scientific">Lithospermum erythrorhizon</name>
    <name type="common">Purple gromwell</name>
    <name type="synonym">Lithospermum officinale var. erythrorhizon</name>
    <dbReference type="NCBI Taxonomy" id="34254"/>
    <lineage>
        <taxon>Eukaryota</taxon>
        <taxon>Viridiplantae</taxon>
        <taxon>Streptophyta</taxon>
        <taxon>Embryophyta</taxon>
        <taxon>Tracheophyta</taxon>
        <taxon>Spermatophyta</taxon>
        <taxon>Magnoliopsida</taxon>
        <taxon>eudicotyledons</taxon>
        <taxon>Gunneridae</taxon>
        <taxon>Pentapetalae</taxon>
        <taxon>asterids</taxon>
        <taxon>lamiids</taxon>
        <taxon>Boraginales</taxon>
        <taxon>Boraginaceae</taxon>
        <taxon>Boraginoideae</taxon>
        <taxon>Lithospermeae</taxon>
        <taxon>Lithospermum</taxon>
    </lineage>
</organism>
<dbReference type="AlphaFoldDB" id="A0AAV3PPC2"/>
<feature type="region of interest" description="Disordered" evidence="1">
    <location>
        <begin position="232"/>
        <end position="260"/>
    </location>
</feature>
<feature type="chain" id="PRO_5043371494" evidence="2">
    <location>
        <begin position="25"/>
        <end position="260"/>
    </location>
</feature>
<dbReference type="InterPro" id="IPR006734">
    <property type="entry name" value="PLATZ"/>
</dbReference>
<sequence length="260" mass="29643">MYIELVDILLLLVFNFLPNEEVVSTIFGMEIDDLGPTWLIPMLNAEYFIPCQIHEVASKNECNFYCLDCMGNALCSYCLMHHKDHCVIQIRRSSYHNVVRVNEIQRYIDISCIQTYIINSAKIVFLNARPQPRPGKGVTNTCDICGRSLLDIFKFCSLGCKLNCMKRGHPELTFTVRMKPDMGSHYGLESDNESSTPKKIRKKYLNVPSCFYDDGSSDGVAETSPRSVAEVNTIFSPETPPIYNHRNSSRRKGIPHRSPF</sequence>
<keyword evidence="4" id="KW-1185">Reference proteome</keyword>
<feature type="signal peptide" evidence="2">
    <location>
        <begin position="1"/>
        <end position="24"/>
    </location>
</feature>
<evidence type="ECO:0000256" key="1">
    <source>
        <dbReference type="SAM" id="MobiDB-lite"/>
    </source>
</evidence>
<reference evidence="3 4" key="1">
    <citation type="submission" date="2024-01" db="EMBL/GenBank/DDBJ databases">
        <title>The complete chloroplast genome sequence of Lithospermum erythrorhizon: insights into the phylogenetic relationship among Boraginaceae species and the maternal lineages of purple gromwells.</title>
        <authorList>
            <person name="Okada T."/>
            <person name="Watanabe K."/>
        </authorList>
    </citation>
    <scope>NUCLEOTIDE SEQUENCE [LARGE SCALE GENOMIC DNA]</scope>
</reference>
<dbReference type="PANTHER" id="PTHR31065">
    <property type="entry name" value="PLATZ TRANSCRIPTION FACTOR FAMILY PROTEIN"/>
    <property type="match status" value="1"/>
</dbReference>
<name>A0AAV3PPC2_LITER</name>
<evidence type="ECO:0000313" key="4">
    <source>
        <dbReference type="Proteomes" id="UP001454036"/>
    </source>
</evidence>